<protein>
    <submittedName>
        <fullName evidence="6">Periplasmic serine endoprotease DegP</fullName>
        <ecNumber evidence="6">3.4.21.107</ecNumber>
    </submittedName>
</protein>
<dbReference type="EC" id="3.4.21.107" evidence="6"/>
<keyword evidence="6" id="KW-0378">Hydrolase</keyword>
<dbReference type="Proteomes" id="UP000325286">
    <property type="component" value="Chromosome"/>
</dbReference>
<evidence type="ECO:0000313" key="6">
    <source>
        <dbReference type="EMBL" id="QEG43771.1"/>
    </source>
</evidence>
<dbReference type="GO" id="GO:0016020">
    <property type="term" value="C:membrane"/>
    <property type="evidence" value="ECO:0007669"/>
    <property type="project" value="InterPro"/>
</dbReference>
<keyword evidence="2" id="KW-0175">Coiled coil</keyword>
<dbReference type="Gene3D" id="2.30.42.10">
    <property type="match status" value="2"/>
</dbReference>
<dbReference type="InterPro" id="IPR041489">
    <property type="entry name" value="PDZ_6"/>
</dbReference>
<feature type="region of interest" description="Disordered" evidence="3">
    <location>
        <begin position="34"/>
        <end position="59"/>
    </location>
</feature>
<dbReference type="InterPro" id="IPR036034">
    <property type="entry name" value="PDZ_sf"/>
</dbReference>
<feature type="domain" description="PDZ" evidence="5">
    <location>
        <begin position="147"/>
        <end position="210"/>
    </location>
</feature>
<dbReference type="InterPro" id="IPR001478">
    <property type="entry name" value="PDZ"/>
</dbReference>
<name>A0A5B9R9R8_9BACT</name>
<dbReference type="Pfam" id="PF13180">
    <property type="entry name" value="PDZ_2"/>
    <property type="match status" value="1"/>
</dbReference>
<dbReference type="PANTHER" id="PTHR42837">
    <property type="entry name" value="REGULATOR OF SIGMA-E PROTEASE RSEP"/>
    <property type="match status" value="1"/>
</dbReference>
<accession>A0A5B9R9R8</accession>
<evidence type="ECO:0000256" key="1">
    <source>
        <dbReference type="ARBA" id="ARBA00001947"/>
    </source>
</evidence>
<dbReference type="Pfam" id="PF17820">
    <property type="entry name" value="PDZ_6"/>
    <property type="match status" value="1"/>
</dbReference>
<keyword evidence="4" id="KW-0732">Signal</keyword>
<dbReference type="InterPro" id="IPR004387">
    <property type="entry name" value="Pept_M50_Zn"/>
</dbReference>
<dbReference type="GO" id="GO:0006508">
    <property type="term" value="P:proteolysis"/>
    <property type="evidence" value="ECO:0007669"/>
    <property type="project" value="UniProtKB-KW"/>
</dbReference>
<gene>
    <name evidence="6" type="primary">degP_3</name>
    <name evidence="6" type="ORF">UC8_58260</name>
</gene>
<keyword evidence="6" id="KW-0645">Protease</keyword>
<comment type="cofactor">
    <cofactor evidence="1">
        <name>Zn(2+)</name>
        <dbReference type="ChEBI" id="CHEBI:29105"/>
    </cofactor>
</comment>
<feature type="signal peptide" evidence="4">
    <location>
        <begin position="1"/>
        <end position="31"/>
    </location>
</feature>
<feature type="coiled-coil region" evidence="2">
    <location>
        <begin position="274"/>
        <end position="308"/>
    </location>
</feature>
<feature type="chain" id="PRO_5023129679" evidence="4">
    <location>
        <begin position="32"/>
        <end position="410"/>
    </location>
</feature>
<sequence precursor="true">MDSQCLFRLFKPAILPAVAASAVTAAGWAWSADPAPQTQAQRDTPANSQSPSTDQNSATVLDQHADDEAPALGVIVGSCPGRGVCVHDTVWNSPADEAGLRQGDYILSVNGQSVSSPGELKQVVQQLKAGEQANVVVWRQGQEMEKQITLAAKAEQPPASHKAWLGVMLSPADEQGVRIERVMQASPADEAGLRSGDTIIKQGDQQVTDVQSFVESVEDMGPGSPLQLTVRRNGNESKIDVTLGHTEEAPMQFLRAMRPVLPEPWSSNPSDGSTEMLDETLDEMRRQIRELQNQVQEMKADQPRQTNRVDEQDLSQNATTVDTNGTTLVVQRRDGNRRGRGWNRGRDWGNNYNRWDRGYRSGYRGPLSRSPRYGNYYYRYGGRPYYGNFGRGYGYGRSGVQIGNFGVYWY</sequence>
<dbReference type="EMBL" id="CP042914">
    <property type="protein sequence ID" value="QEG43771.1"/>
    <property type="molecule type" value="Genomic_DNA"/>
</dbReference>
<dbReference type="SUPFAM" id="SSF50156">
    <property type="entry name" value="PDZ domain-like"/>
    <property type="match status" value="2"/>
</dbReference>
<dbReference type="SMART" id="SM00228">
    <property type="entry name" value="PDZ"/>
    <property type="match status" value="2"/>
</dbReference>
<evidence type="ECO:0000313" key="7">
    <source>
        <dbReference type="Proteomes" id="UP000325286"/>
    </source>
</evidence>
<evidence type="ECO:0000256" key="4">
    <source>
        <dbReference type="SAM" id="SignalP"/>
    </source>
</evidence>
<evidence type="ECO:0000256" key="2">
    <source>
        <dbReference type="SAM" id="Coils"/>
    </source>
</evidence>
<feature type="domain" description="PDZ" evidence="5">
    <location>
        <begin position="58"/>
        <end position="128"/>
    </location>
</feature>
<dbReference type="RefSeq" id="WP_068135704.1">
    <property type="nucleotide sequence ID" value="NZ_CP042914.1"/>
</dbReference>
<dbReference type="GO" id="GO:0004222">
    <property type="term" value="F:metalloendopeptidase activity"/>
    <property type="evidence" value="ECO:0007669"/>
    <property type="project" value="InterPro"/>
</dbReference>
<proteinExistence type="predicted"/>
<dbReference type="KEGG" id="rul:UC8_58260"/>
<evidence type="ECO:0000259" key="5">
    <source>
        <dbReference type="PROSITE" id="PS50106"/>
    </source>
</evidence>
<reference evidence="6 7" key="1">
    <citation type="submission" date="2019-08" db="EMBL/GenBank/DDBJ databases">
        <title>Deep-cultivation of Planctomycetes and their phenomic and genomic characterization uncovers novel biology.</title>
        <authorList>
            <person name="Wiegand S."/>
            <person name="Jogler M."/>
            <person name="Boedeker C."/>
            <person name="Pinto D."/>
            <person name="Vollmers J."/>
            <person name="Rivas-Marin E."/>
            <person name="Kohn T."/>
            <person name="Peeters S.H."/>
            <person name="Heuer A."/>
            <person name="Rast P."/>
            <person name="Oberbeckmann S."/>
            <person name="Bunk B."/>
            <person name="Jeske O."/>
            <person name="Meyerdierks A."/>
            <person name="Storesund J.E."/>
            <person name="Kallscheuer N."/>
            <person name="Luecker S."/>
            <person name="Lage O.M."/>
            <person name="Pohl T."/>
            <person name="Merkel B.J."/>
            <person name="Hornburger P."/>
            <person name="Mueller R.-W."/>
            <person name="Bruemmer F."/>
            <person name="Labrenz M."/>
            <person name="Spormann A.M."/>
            <person name="Op den Camp H."/>
            <person name="Overmann J."/>
            <person name="Amann R."/>
            <person name="Jetten M.S.M."/>
            <person name="Mascher T."/>
            <person name="Medema M.H."/>
            <person name="Devos D.P."/>
            <person name="Kaster A.-K."/>
            <person name="Ovreas L."/>
            <person name="Rohde M."/>
            <person name="Galperin M.Y."/>
            <person name="Jogler C."/>
        </authorList>
    </citation>
    <scope>NUCLEOTIDE SEQUENCE [LARGE SCALE GENOMIC DNA]</scope>
    <source>
        <strain evidence="6 7">UC8</strain>
    </source>
</reference>
<keyword evidence="7" id="KW-1185">Reference proteome</keyword>
<dbReference type="PANTHER" id="PTHR42837:SF2">
    <property type="entry name" value="MEMBRANE METALLOPROTEASE ARASP2, CHLOROPLASTIC-RELATED"/>
    <property type="match status" value="1"/>
</dbReference>
<organism evidence="6 7">
    <name type="scientific">Roseimaritima ulvae</name>
    <dbReference type="NCBI Taxonomy" id="980254"/>
    <lineage>
        <taxon>Bacteria</taxon>
        <taxon>Pseudomonadati</taxon>
        <taxon>Planctomycetota</taxon>
        <taxon>Planctomycetia</taxon>
        <taxon>Pirellulales</taxon>
        <taxon>Pirellulaceae</taxon>
        <taxon>Roseimaritima</taxon>
    </lineage>
</organism>
<dbReference type="OrthoDB" id="291337at2"/>
<evidence type="ECO:0000256" key="3">
    <source>
        <dbReference type="SAM" id="MobiDB-lite"/>
    </source>
</evidence>
<dbReference type="PROSITE" id="PS50106">
    <property type="entry name" value="PDZ"/>
    <property type="match status" value="2"/>
</dbReference>
<dbReference type="AlphaFoldDB" id="A0A5B9R9R8"/>
<feature type="compositionally biased region" description="Polar residues" evidence="3">
    <location>
        <begin position="36"/>
        <end position="59"/>
    </location>
</feature>